<feature type="transmembrane region" description="Helical" evidence="1">
    <location>
        <begin position="340"/>
        <end position="362"/>
    </location>
</feature>
<dbReference type="InParanoid" id="A0A165NBX6"/>
<feature type="transmembrane region" description="Helical" evidence="1">
    <location>
        <begin position="69"/>
        <end position="90"/>
    </location>
</feature>
<dbReference type="STRING" id="1314782.A0A165NBX6"/>
<feature type="transmembrane region" description="Helical" evidence="1">
    <location>
        <begin position="374"/>
        <end position="392"/>
    </location>
</feature>
<gene>
    <name evidence="2" type="ORF">NEOLEDRAFT_1151991</name>
</gene>
<evidence type="ECO:0000256" key="1">
    <source>
        <dbReference type="SAM" id="Phobius"/>
    </source>
</evidence>
<dbReference type="PANTHER" id="PTHR35043">
    <property type="entry name" value="TRANSCRIPTION FACTOR DOMAIN-CONTAINING PROTEIN"/>
    <property type="match status" value="1"/>
</dbReference>
<feature type="transmembrane region" description="Helical" evidence="1">
    <location>
        <begin position="412"/>
        <end position="430"/>
    </location>
</feature>
<dbReference type="PANTHER" id="PTHR35043:SF7">
    <property type="entry name" value="TRANSCRIPTION FACTOR DOMAIN-CONTAINING PROTEIN"/>
    <property type="match status" value="1"/>
</dbReference>
<sequence>MPAVPSLEILANISSVASPLEPGCPGNGDKFRTIHQIVISCAATVWACTWMTLHLNIPPAHESALWRILRRLGITIVFIMAPELVVAWAVRQWLVARRVTKKWQEHRLYYSSNGAKYADTWTNVHSFFALMGGYVIYRPEEDSSVKEGELVVTATVLDVDKEEDFEDLFNCEDSCAAFSAQEITDKGKRDWVSKGLALLQTLNFIANCFARVRQHLPLTQAELGTCAFAILNIVIYFLWWVKPQGINEYLHVGRKLRWEVKEDGKSRPGVQVNPRPPWWRRLSWPGLNILKVIISLPVFSALDMLSPVTPIARKGIQKSDTHVPTFFTGETGSFPDAPTLTLFTCACALISGGVNAIAWNFIFPTNTERDVWRYCTLVILSIPPAEIIWWFWIRPHDFFEFKSFWAYLRMIWHIPAAIGSAAYIIARLILISLSVTALRDPPSEILTTTSWTAIIPHII</sequence>
<evidence type="ECO:0000313" key="3">
    <source>
        <dbReference type="Proteomes" id="UP000076761"/>
    </source>
</evidence>
<keyword evidence="1" id="KW-0472">Membrane</keyword>
<protein>
    <submittedName>
        <fullName evidence="2">Uncharacterized protein</fullName>
    </submittedName>
</protein>
<feature type="transmembrane region" description="Helical" evidence="1">
    <location>
        <begin position="221"/>
        <end position="241"/>
    </location>
</feature>
<dbReference type="OrthoDB" id="9451547at2759"/>
<dbReference type="Proteomes" id="UP000076761">
    <property type="component" value="Unassembled WGS sequence"/>
</dbReference>
<dbReference type="AlphaFoldDB" id="A0A165NBX6"/>
<accession>A0A165NBX6</accession>
<name>A0A165NBX6_9AGAM</name>
<organism evidence="2 3">
    <name type="scientific">Neolentinus lepideus HHB14362 ss-1</name>
    <dbReference type="NCBI Taxonomy" id="1314782"/>
    <lineage>
        <taxon>Eukaryota</taxon>
        <taxon>Fungi</taxon>
        <taxon>Dikarya</taxon>
        <taxon>Basidiomycota</taxon>
        <taxon>Agaricomycotina</taxon>
        <taxon>Agaricomycetes</taxon>
        <taxon>Gloeophyllales</taxon>
        <taxon>Gloeophyllaceae</taxon>
        <taxon>Neolentinus</taxon>
    </lineage>
</organism>
<keyword evidence="1" id="KW-0812">Transmembrane</keyword>
<dbReference type="EMBL" id="KV425641">
    <property type="protein sequence ID" value="KZT19440.1"/>
    <property type="molecule type" value="Genomic_DNA"/>
</dbReference>
<proteinExistence type="predicted"/>
<keyword evidence="1" id="KW-1133">Transmembrane helix</keyword>
<evidence type="ECO:0000313" key="2">
    <source>
        <dbReference type="EMBL" id="KZT19440.1"/>
    </source>
</evidence>
<keyword evidence="3" id="KW-1185">Reference proteome</keyword>
<reference evidence="2 3" key="1">
    <citation type="journal article" date="2016" name="Mol. Biol. Evol.">
        <title>Comparative Genomics of Early-Diverging Mushroom-Forming Fungi Provides Insights into the Origins of Lignocellulose Decay Capabilities.</title>
        <authorList>
            <person name="Nagy L.G."/>
            <person name="Riley R."/>
            <person name="Tritt A."/>
            <person name="Adam C."/>
            <person name="Daum C."/>
            <person name="Floudas D."/>
            <person name="Sun H."/>
            <person name="Yadav J.S."/>
            <person name="Pangilinan J."/>
            <person name="Larsson K.H."/>
            <person name="Matsuura K."/>
            <person name="Barry K."/>
            <person name="Labutti K."/>
            <person name="Kuo R."/>
            <person name="Ohm R.A."/>
            <person name="Bhattacharya S.S."/>
            <person name="Shirouzu T."/>
            <person name="Yoshinaga Y."/>
            <person name="Martin F.M."/>
            <person name="Grigoriev I.V."/>
            <person name="Hibbett D.S."/>
        </authorList>
    </citation>
    <scope>NUCLEOTIDE SEQUENCE [LARGE SCALE GENOMIC DNA]</scope>
    <source>
        <strain evidence="2 3">HHB14362 ss-1</strain>
    </source>
</reference>